<dbReference type="AlphaFoldDB" id="A0A7C1AZ70"/>
<dbReference type="InterPro" id="IPR036615">
    <property type="entry name" value="Mur_ligase_C_dom_sf"/>
</dbReference>
<reference evidence="12" key="1">
    <citation type="journal article" date="2020" name="mSystems">
        <title>Genome- and Community-Level Interaction Insights into Carbon Utilization and Element Cycling Functions of Hydrothermarchaeota in Hydrothermal Sediment.</title>
        <authorList>
            <person name="Zhou Z."/>
            <person name="Liu Y."/>
            <person name="Xu W."/>
            <person name="Pan J."/>
            <person name="Luo Z.H."/>
            <person name="Li M."/>
        </authorList>
    </citation>
    <scope>NUCLEOTIDE SEQUENCE [LARGE SCALE GENOMIC DNA]</scope>
    <source>
        <strain evidence="12">HyVt-19</strain>
    </source>
</reference>
<keyword evidence="3" id="KW-0547">Nucleotide-binding</keyword>
<dbReference type="InterPro" id="IPR050061">
    <property type="entry name" value="MurCDEF_pg_biosynth"/>
</dbReference>
<dbReference type="SUPFAM" id="SSF53244">
    <property type="entry name" value="MurD-like peptide ligases, peptide-binding domain"/>
    <property type="match status" value="1"/>
</dbReference>
<accession>A0A7C1AZ70</accession>
<feature type="domain" description="Mur ligase C-terminal" evidence="10">
    <location>
        <begin position="339"/>
        <end position="470"/>
    </location>
</feature>
<evidence type="ECO:0000256" key="5">
    <source>
        <dbReference type="ARBA" id="ARBA00022960"/>
    </source>
</evidence>
<evidence type="ECO:0000313" key="12">
    <source>
        <dbReference type="EMBL" id="HDL90562.1"/>
    </source>
</evidence>
<organism evidence="12">
    <name type="scientific">Thermodesulforhabdus norvegica</name>
    <dbReference type="NCBI Taxonomy" id="39841"/>
    <lineage>
        <taxon>Bacteria</taxon>
        <taxon>Pseudomonadati</taxon>
        <taxon>Thermodesulfobacteriota</taxon>
        <taxon>Syntrophobacteria</taxon>
        <taxon>Syntrophobacterales</taxon>
        <taxon>Thermodesulforhabdaceae</taxon>
        <taxon>Thermodesulforhabdus</taxon>
    </lineage>
</organism>
<keyword evidence="5" id="KW-0133">Cell shape</keyword>
<keyword evidence="6" id="KW-0573">Peptidoglycan synthesis</keyword>
<keyword evidence="4" id="KW-0067">ATP-binding</keyword>
<protein>
    <submittedName>
        <fullName evidence="12">UDP-N-acetylmuramate:L-alanyl-gamma-D-glutamyl-meso-diaminopimelate ligase</fullName>
    </submittedName>
</protein>
<dbReference type="Gene3D" id="3.90.190.20">
    <property type="entry name" value="Mur ligase, C-terminal domain"/>
    <property type="match status" value="1"/>
</dbReference>
<evidence type="ECO:0000259" key="9">
    <source>
        <dbReference type="Pfam" id="PF01225"/>
    </source>
</evidence>
<dbReference type="GO" id="GO:0051301">
    <property type="term" value="P:cell division"/>
    <property type="evidence" value="ECO:0007669"/>
    <property type="project" value="UniProtKB-KW"/>
</dbReference>
<evidence type="ECO:0000256" key="4">
    <source>
        <dbReference type="ARBA" id="ARBA00022840"/>
    </source>
</evidence>
<dbReference type="InterPro" id="IPR004101">
    <property type="entry name" value="Mur_ligase_C"/>
</dbReference>
<dbReference type="GO" id="GO:0009252">
    <property type="term" value="P:peptidoglycan biosynthetic process"/>
    <property type="evidence" value="ECO:0007669"/>
    <property type="project" value="UniProtKB-KW"/>
</dbReference>
<keyword evidence="8" id="KW-0961">Cell wall biogenesis/degradation</keyword>
<evidence type="ECO:0000256" key="1">
    <source>
        <dbReference type="ARBA" id="ARBA00022598"/>
    </source>
</evidence>
<feature type="domain" description="Mur ligase N-terminal catalytic" evidence="9">
    <location>
        <begin position="18"/>
        <end position="118"/>
    </location>
</feature>
<dbReference type="EMBL" id="DQZW01000314">
    <property type="protein sequence ID" value="HDL90562.1"/>
    <property type="molecule type" value="Genomic_DNA"/>
</dbReference>
<dbReference type="GO" id="GO:0008360">
    <property type="term" value="P:regulation of cell shape"/>
    <property type="evidence" value="ECO:0007669"/>
    <property type="project" value="UniProtKB-KW"/>
</dbReference>
<gene>
    <name evidence="12" type="ORF">ENG14_06635</name>
</gene>
<dbReference type="InterPro" id="IPR000713">
    <property type="entry name" value="Mur_ligase_N"/>
</dbReference>
<dbReference type="GO" id="GO:0016881">
    <property type="term" value="F:acid-amino acid ligase activity"/>
    <property type="evidence" value="ECO:0007669"/>
    <property type="project" value="InterPro"/>
</dbReference>
<dbReference type="GO" id="GO:0071555">
    <property type="term" value="P:cell wall organization"/>
    <property type="evidence" value="ECO:0007669"/>
    <property type="project" value="UniProtKB-KW"/>
</dbReference>
<dbReference type="GO" id="GO:0005524">
    <property type="term" value="F:ATP binding"/>
    <property type="evidence" value="ECO:0007669"/>
    <property type="project" value="UniProtKB-KW"/>
</dbReference>
<evidence type="ECO:0000259" key="11">
    <source>
        <dbReference type="Pfam" id="PF08245"/>
    </source>
</evidence>
<evidence type="ECO:0000256" key="2">
    <source>
        <dbReference type="ARBA" id="ARBA00022618"/>
    </source>
</evidence>
<evidence type="ECO:0000256" key="7">
    <source>
        <dbReference type="ARBA" id="ARBA00023306"/>
    </source>
</evidence>
<dbReference type="Gene3D" id="3.40.50.720">
    <property type="entry name" value="NAD(P)-binding Rossmann-like Domain"/>
    <property type="match status" value="1"/>
</dbReference>
<evidence type="ECO:0000256" key="6">
    <source>
        <dbReference type="ARBA" id="ARBA00022984"/>
    </source>
</evidence>
<dbReference type="Pfam" id="PF08245">
    <property type="entry name" value="Mur_ligase_M"/>
    <property type="match status" value="1"/>
</dbReference>
<evidence type="ECO:0000259" key="10">
    <source>
        <dbReference type="Pfam" id="PF02875"/>
    </source>
</evidence>
<keyword evidence="2" id="KW-0132">Cell division</keyword>
<dbReference type="PANTHER" id="PTHR43445">
    <property type="entry name" value="UDP-N-ACETYLMURAMATE--L-ALANINE LIGASE-RELATED"/>
    <property type="match status" value="1"/>
</dbReference>
<feature type="domain" description="Mur ligase central" evidence="11">
    <location>
        <begin position="127"/>
        <end position="312"/>
    </location>
</feature>
<dbReference type="InterPro" id="IPR013221">
    <property type="entry name" value="Mur_ligase_cen"/>
</dbReference>
<dbReference type="Pfam" id="PF01225">
    <property type="entry name" value="Mur_ligase"/>
    <property type="match status" value="1"/>
</dbReference>
<dbReference type="Gene3D" id="3.40.1190.10">
    <property type="entry name" value="Mur-like, catalytic domain"/>
    <property type="match status" value="1"/>
</dbReference>
<dbReference type="PANTHER" id="PTHR43445:SF5">
    <property type="entry name" value="UDP-N-ACETYLMURAMATE--L-ALANYL-GAMMA-D-GLUTAMYL-MESO-2,6-DIAMINOHEPTANDIOATE LIGASE"/>
    <property type="match status" value="1"/>
</dbReference>
<evidence type="ECO:0000256" key="3">
    <source>
        <dbReference type="ARBA" id="ARBA00022741"/>
    </source>
</evidence>
<dbReference type="SUPFAM" id="SSF51984">
    <property type="entry name" value="MurCD N-terminal domain"/>
    <property type="match status" value="1"/>
</dbReference>
<proteinExistence type="predicted"/>
<sequence length="488" mass="54789">MSFERNFIKEPENPMGNKVYFMGVGGIAMGNLAMMFHEMGYDVVGSDSALYPPMSNYLAKAAIRVHMPYSETNISSEKMNMVVVGNVIRATNPEAIWLMDNGGKIPYVSMAEAVKKFVIRDRKSLVVAGTHGKSTTAALLGWLLEKLGEDPTVFIGAIMRTWDRGYRLGNGDFAVLEGDEYDTAFFDKIPKFLHYSPFGTIITGIEFDHADIYRNIDEIRSAFEKFVALIPPNGIMVVFDKEPHRYRLAEICRGIVVTYGFGNDADWKLLEYSPRGGKSKCVIQKKGCGDFKIILNTMGKHNALNTLGVIALLDALGILQKCGFSRLQEALSSFPGLKRRQEVLFTNGQYVVIDDFAHHPTAVRETISAVRYHFPHQRIIAIFEPRTNTSKRKIFQEDYVRALSGADNVLLKTPPGYTDLPSQDRIDLNKLAADLDARGIPSHCFFDTDDLFQQIVKSKGEKVLLFMSNGAMDKLPWRVADYFKSLKD</sequence>
<evidence type="ECO:0000256" key="8">
    <source>
        <dbReference type="ARBA" id="ARBA00023316"/>
    </source>
</evidence>
<keyword evidence="1 12" id="KW-0436">Ligase</keyword>
<dbReference type="Pfam" id="PF02875">
    <property type="entry name" value="Mur_ligase_C"/>
    <property type="match status" value="1"/>
</dbReference>
<keyword evidence="7" id="KW-0131">Cell cycle</keyword>
<dbReference type="SUPFAM" id="SSF53623">
    <property type="entry name" value="MurD-like peptide ligases, catalytic domain"/>
    <property type="match status" value="1"/>
</dbReference>
<dbReference type="InterPro" id="IPR036565">
    <property type="entry name" value="Mur-like_cat_sf"/>
</dbReference>
<name>A0A7C1AZ70_9BACT</name>
<dbReference type="Proteomes" id="UP000886355">
    <property type="component" value="Unassembled WGS sequence"/>
</dbReference>
<comment type="caution">
    <text evidence="12">The sequence shown here is derived from an EMBL/GenBank/DDBJ whole genome shotgun (WGS) entry which is preliminary data.</text>
</comment>